<protein>
    <submittedName>
        <fullName evidence="2">Phosphoheptose isomerase</fullName>
        <ecNumber evidence="2">5.3.1.28</ecNumber>
    </submittedName>
</protein>
<proteinExistence type="predicted"/>
<name>A0A645B7E5_9ZZZZ</name>
<dbReference type="SUPFAM" id="SSF53697">
    <property type="entry name" value="SIS domain"/>
    <property type="match status" value="1"/>
</dbReference>
<dbReference type="InterPro" id="IPR046348">
    <property type="entry name" value="SIS_dom_sf"/>
</dbReference>
<dbReference type="PROSITE" id="PS51464">
    <property type="entry name" value="SIS"/>
    <property type="match status" value="1"/>
</dbReference>
<evidence type="ECO:0000313" key="2">
    <source>
        <dbReference type="EMBL" id="MPM61345.1"/>
    </source>
</evidence>
<dbReference type="AlphaFoldDB" id="A0A645B7E5"/>
<keyword evidence="2" id="KW-0413">Isomerase</keyword>
<dbReference type="PANTHER" id="PTHR30390">
    <property type="entry name" value="SEDOHEPTULOSE 7-PHOSPHATE ISOMERASE / DNAA INITIATOR-ASSOCIATING FACTOR FOR REPLICATION INITIATION"/>
    <property type="match status" value="1"/>
</dbReference>
<gene>
    <name evidence="2" type="primary">gmhA_13</name>
    <name evidence="2" type="ORF">SDC9_108203</name>
</gene>
<organism evidence="2">
    <name type="scientific">bioreactor metagenome</name>
    <dbReference type="NCBI Taxonomy" id="1076179"/>
    <lineage>
        <taxon>unclassified sequences</taxon>
        <taxon>metagenomes</taxon>
        <taxon>ecological metagenomes</taxon>
    </lineage>
</organism>
<dbReference type="InterPro" id="IPR001347">
    <property type="entry name" value="SIS_dom"/>
</dbReference>
<dbReference type="GO" id="GO:0097367">
    <property type="term" value="F:carbohydrate derivative binding"/>
    <property type="evidence" value="ECO:0007669"/>
    <property type="project" value="InterPro"/>
</dbReference>
<evidence type="ECO:0000259" key="1">
    <source>
        <dbReference type="PROSITE" id="PS51464"/>
    </source>
</evidence>
<dbReference type="EC" id="5.3.1.28" evidence="2"/>
<dbReference type="Gene3D" id="3.40.50.10490">
    <property type="entry name" value="Glucose-6-phosphate isomerase like protein, domain 1"/>
    <property type="match status" value="1"/>
</dbReference>
<sequence>MVAAKLQQGLPAISLVAHGAALSAFANDVDPVLVYAQQVLAYGKPGDVLIGISTSGNAENVAAAVMCAKAQGLTAIGLTGRGGGRLAKLADIALISPQTETYRIQEDHLALYHLICGAVEYELFDE</sequence>
<reference evidence="2" key="1">
    <citation type="submission" date="2019-08" db="EMBL/GenBank/DDBJ databases">
        <authorList>
            <person name="Kucharzyk K."/>
            <person name="Murdoch R.W."/>
            <person name="Higgins S."/>
            <person name="Loffler F."/>
        </authorList>
    </citation>
    <scope>NUCLEOTIDE SEQUENCE</scope>
</reference>
<dbReference type="EMBL" id="VSSQ01018288">
    <property type="protein sequence ID" value="MPM61345.1"/>
    <property type="molecule type" value="Genomic_DNA"/>
</dbReference>
<dbReference type="GO" id="GO:0016853">
    <property type="term" value="F:isomerase activity"/>
    <property type="evidence" value="ECO:0007669"/>
    <property type="project" value="UniProtKB-KW"/>
</dbReference>
<dbReference type="Pfam" id="PF13580">
    <property type="entry name" value="SIS_2"/>
    <property type="match status" value="1"/>
</dbReference>
<dbReference type="PANTHER" id="PTHR30390:SF6">
    <property type="entry name" value="DNAA INITIATOR-ASSOCIATING PROTEIN DIAA"/>
    <property type="match status" value="1"/>
</dbReference>
<dbReference type="GO" id="GO:1901135">
    <property type="term" value="P:carbohydrate derivative metabolic process"/>
    <property type="evidence" value="ECO:0007669"/>
    <property type="project" value="InterPro"/>
</dbReference>
<feature type="domain" description="SIS" evidence="1">
    <location>
        <begin position="1"/>
        <end position="126"/>
    </location>
</feature>
<comment type="caution">
    <text evidence="2">The sequence shown here is derived from an EMBL/GenBank/DDBJ whole genome shotgun (WGS) entry which is preliminary data.</text>
</comment>
<accession>A0A645B7E5</accession>
<dbReference type="InterPro" id="IPR050099">
    <property type="entry name" value="SIS_GmhA/DiaA_subfam"/>
</dbReference>